<keyword evidence="4" id="KW-0997">Cell inner membrane</keyword>
<evidence type="ECO:0000256" key="7">
    <source>
        <dbReference type="ARBA" id="ARBA00022989"/>
    </source>
</evidence>
<keyword evidence="7 10" id="KW-1133">Transmembrane helix</keyword>
<feature type="transmembrane region" description="Helical" evidence="10">
    <location>
        <begin position="162"/>
        <end position="181"/>
    </location>
</feature>
<evidence type="ECO:0000313" key="12">
    <source>
        <dbReference type="Proteomes" id="UP000270299"/>
    </source>
</evidence>
<keyword evidence="9 10" id="KW-0472">Membrane</keyword>
<evidence type="ECO:0000256" key="4">
    <source>
        <dbReference type="ARBA" id="ARBA00022519"/>
    </source>
</evidence>
<evidence type="ECO:0000256" key="10">
    <source>
        <dbReference type="SAM" id="Phobius"/>
    </source>
</evidence>
<dbReference type="PANTHER" id="PTHR37468:SF1">
    <property type="entry name" value="SULFATE TRANSPORTER CYSZ"/>
    <property type="match status" value="1"/>
</dbReference>
<feature type="transmembrane region" description="Helical" evidence="10">
    <location>
        <begin position="95"/>
        <end position="124"/>
    </location>
</feature>
<evidence type="ECO:0000256" key="6">
    <source>
        <dbReference type="ARBA" id="ARBA00022692"/>
    </source>
</evidence>
<dbReference type="Proteomes" id="UP000270299">
    <property type="component" value="Unassembled WGS sequence"/>
</dbReference>
<dbReference type="AlphaFoldDB" id="A0A3L6ZZR5"/>
<comment type="subcellular location">
    <subcellularLocation>
        <location evidence="1">Membrane</location>
        <topology evidence="1">Multi-pass membrane protein</topology>
    </subcellularLocation>
</comment>
<dbReference type="GO" id="GO:0019344">
    <property type="term" value="P:cysteine biosynthetic process"/>
    <property type="evidence" value="ECO:0007669"/>
    <property type="project" value="TreeGrafter"/>
</dbReference>
<keyword evidence="5" id="KW-0028">Amino-acid biosynthesis</keyword>
<dbReference type="GO" id="GO:0005886">
    <property type="term" value="C:plasma membrane"/>
    <property type="evidence" value="ECO:0007669"/>
    <property type="project" value="TreeGrafter"/>
</dbReference>
<evidence type="ECO:0000313" key="11">
    <source>
        <dbReference type="EMBL" id="RLP72881.1"/>
    </source>
</evidence>
<accession>A0A3L6ZZR5</accession>
<dbReference type="GO" id="GO:0009675">
    <property type="term" value="F:high-affinity sulfate:proton symporter activity"/>
    <property type="evidence" value="ECO:0007669"/>
    <property type="project" value="TreeGrafter"/>
</dbReference>
<evidence type="ECO:0000256" key="1">
    <source>
        <dbReference type="ARBA" id="ARBA00004141"/>
    </source>
</evidence>
<evidence type="ECO:0000256" key="5">
    <source>
        <dbReference type="ARBA" id="ARBA00022605"/>
    </source>
</evidence>
<keyword evidence="2" id="KW-0813">Transport</keyword>
<gene>
    <name evidence="11" type="ORF">D9V29_02405</name>
</gene>
<evidence type="ECO:0000256" key="8">
    <source>
        <dbReference type="ARBA" id="ARBA00023032"/>
    </source>
</evidence>
<feature type="transmembrane region" description="Helical" evidence="10">
    <location>
        <begin position="20"/>
        <end position="36"/>
    </location>
</feature>
<dbReference type="InterPro" id="IPR050480">
    <property type="entry name" value="CysZ-like"/>
</dbReference>
<keyword evidence="6 10" id="KW-0812">Transmembrane</keyword>
<reference evidence="11 12" key="1">
    <citation type="submission" date="2018-10" db="EMBL/GenBank/DDBJ databases">
        <authorList>
            <person name="Li J."/>
        </authorList>
    </citation>
    <scope>NUCLEOTIDE SEQUENCE [LARGE SCALE GENOMIC DNA]</scope>
    <source>
        <strain evidence="11 12">CCTCC AB209002</strain>
    </source>
</reference>
<feature type="transmembrane region" description="Helical" evidence="10">
    <location>
        <begin position="231"/>
        <end position="256"/>
    </location>
</feature>
<proteinExistence type="predicted"/>
<evidence type="ECO:0000256" key="3">
    <source>
        <dbReference type="ARBA" id="ARBA00022475"/>
    </source>
</evidence>
<protein>
    <recommendedName>
        <fullName evidence="13">EI24 domain-containing protein</fullName>
    </recommendedName>
</protein>
<feature type="transmembrane region" description="Helical" evidence="10">
    <location>
        <begin position="187"/>
        <end position="210"/>
    </location>
</feature>
<keyword evidence="12" id="KW-1185">Reference proteome</keyword>
<name>A0A3L6ZZR5_9MICO</name>
<dbReference type="InterPro" id="IPR059112">
    <property type="entry name" value="CysZ/EI24"/>
</dbReference>
<dbReference type="PANTHER" id="PTHR37468">
    <property type="entry name" value="SULFATE TRANSPORTER CYSZ"/>
    <property type="match status" value="1"/>
</dbReference>
<organism evidence="11 12">
    <name type="scientific">Mycetocola manganoxydans</name>
    <dbReference type="NCBI Taxonomy" id="699879"/>
    <lineage>
        <taxon>Bacteria</taxon>
        <taxon>Bacillati</taxon>
        <taxon>Actinomycetota</taxon>
        <taxon>Actinomycetes</taxon>
        <taxon>Micrococcales</taxon>
        <taxon>Microbacteriaceae</taxon>
        <taxon>Mycetocola</taxon>
    </lineage>
</organism>
<evidence type="ECO:0000256" key="9">
    <source>
        <dbReference type="ARBA" id="ARBA00023136"/>
    </source>
</evidence>
<comment type="caution">
    <text evidence="11">The sequence shown here is derived from an EMBL/GenBank/DDBJ whole genome shotgun (WGS) entry which is preliminary data.</text>
</comment>
<feature type="transmembrane region" description="Helical" evidence="10">
    <location>
        <begin position="48"/>
        <end position="75"/>
    </location>
</feature>
<keyword evidence="3" id="KW-1003">Cell membrane</keyword>
<dbReference type="OrthoDB" id="3375053at2"/>
<sequence length="273" mass="28936">MKPSVRSAGRYPDSMTGTTTKTGFLAGFSMGIRLLGRGFRVWSTSPRLMFIGAIPGLVTLVLILAAATVLVLNLQNIATTVTPFAETWDEVYRNGIRVLVMAALAGAGLLIFVYSYTAITLLIGQPFFERISERVEQSLGGVPHEVAAPLLASIARGIGESLRVLVVTVAIGLGLFLLGFIPLIGTILAWILGAITGGWFLALELSTPAFERRGLALKQRRTALGAQRSTTLGFGIAVFLLFLVPFGALVTMPAAAAGATLLARRSLGETHKP</sequence>
<keyword evidence="8" id="KW-0764">Sulfate transport</keyword>
<evidence type="ECO:0000256" key="2">
    <source>
        <dbReference type="ARBA" id="ARBA00022448"/>
    </source>
</evidence>
<dbReference type="GO" id="GO:0000103">
    <property type="term" value="P:sulfate assimilation"/>
    <property type="evidence" value="ECO:0007669"/>
    <property type="project" value="TreeGrafter"/>
</dbReference>
<dbReference type="Pfam" id="PF07264">
    <property type="entry name" value="EI24"/>
    <property type="match status" value="1"/>
</dbReference>
<evidence type="ECO:0008006" key="13">
    <source>
        <dbReference type="Google" id="ProtNLM"/>
    </source>
</evidence>
<dbReference type="EMBL" id="RCUV01000003">
    <property type="protein sequence ID" value="RLP72881.1"/>
    <property type="molecule type" value="Genomic_DNA"/>
</dbReference>